<feature type="chain" id="PRO_5015152605" evidence="2">
    <location>
        <begin position="22"/>
        <end position="99"/>
    </location>
</feature>
<evidence type="ECO:0000256" key="1">
    <source>
        <dbReference type="SAM" id="MobiDB-lite"/>
    </source>
</evidence>
<feature type="region of interest" description="Disordered" evidence="1">
    <location>
        <begin position="78"/>
        <end position="99"/>
    </location>
</feature>
<dbReference type="InParanoid" id="A0A2P5BC67"/>
<evidence type="ECO:0000313" key="3">
    <source>
        <dbReference type="EMBL" id="PON46378.1"/>
    </source>
</evidence>
<keyword evidence="4" id="KW-1185">Reference proteome</keyword>
<feature type="signal peptide" evidence="2">
    <location>
        <begin position="1"/>
        <end position="21"/>
    </location>
</feature>
<organism evidence="3 4">
    <name type="scientific">Trema orientale</name>
    <name type="common">Charcoal tree</name>
    <name type="synonym">Celtis orientalis</name>
    <dbReference type="NCBI Taxonomy" id="63057"/>
    <lineage>
        <taxon>Eukaryota</taxon>
        <taxon>Viridiplantae</taxon>
        <taxon>Streptophyta</taxon>
        <taxon>Embryophyta</taxon>
        <taxon>Tracheophyta</taxon>
        <taxon>Spermatophyta</taxon>
        <taxon>Magnoliopsida</taxon>
        <taxon>eudicotyledons</taxon>
        <taxon>Gunneridae</taxon>
        <taxon>Pentapetalae</taxon>
        <taxon>rosids</taxon>
        <taxon>fabids</taxon>
        <taxon>Rosales</taxon>
        <taxon>Cannabaceae</taxon>
        <taxon>Trema</taxon>
    </lineage>
</organism>
<dbReference type="OrthoDB" id="10589950at2759"/>
<evidence type="ECO:0000313" key="4">
    <source>
        <dbReference type="Proteomes" id="UP000237000"/>
    </source>
</evidence>
<keyword evidence="2" id="KW-0732">Signal</keyword>
<evidence type="ECO:0000256" key="2">
    <source>
        <dbReference type="SAM" id="SignalP"/>
    </source>
</evidence>
<accession>A0A2P5BC67</accession>
<dbReference type="Proteomes" id="UP000237000">
    <property type="component" value="Unassembled WGS sequence"/>
</dbReference>
<protein>
    <submittedName>
        <fullName evidence="3">Uncharacterized protein</fullName>
    </submittedName>
</protein>
<dbReference type="AlphaFoldDB" id="A0A2P5BC67"/>
<gene>
    <name evidence="3" type="ORF">TorRG33x02_326270</name>
</gene>
<comment type="caution">
    <text evidence="3">The sequence shown here is derived from an EMBL/GenBank/DDBJ whole genome shotgun (WGS) entry which is preliminary data.</text>
</comment>
<proteinExistence type="predicted"/>
<sequence length="99" mass="11338">MDAFNGSMNILMLLIRKLALGNFECHTNLDIVLIHFKFNCYLMTFQYFSFDNINFKLLEYLVVLTRDGNITHGYGYPWLSDPNGEGKNCSSGENDRGGE</sequence>
<dbReference type="EMBL" id="JXTC01000555">
    <property type="protein sequence ID" value="PON46378.1"/>
    <property type="molecule type" value="Genomic_DNA"/>
</dbReference>
<name>A0A2P5BC67_TREOI</name>
<reference evidence="4" key="1">
    <citation type="submission" date="2016-06" db="EMBL/GenBank/DDBJ databases">
        <title>Parallel loss of symbiosis genes in relatives of nitrogen-fixing non-legume Parasponia.</title>
        <authorList>
            <person name="Van Velzen R."/>
            <person name="Holmer R."/>
            <person name="Bu F."/>
            <person name="Rutten L."/>
            <person name="Van Zeijl A."/>
            <person name="Liu W."/>
            <person name="Santuari L."/>
            <person name="Cao Q."/>
            <person name="Sharma T."/>
            <person name="Shen D."/>
            <person name="Roswanjaya Y."/>
            <person name="Wardhani T."/>
            <person name="Kalhor M.S."/>
            <person name="Jansen J."/>
            <person name="Van den Hoogen J."/>
            <person name="Gungor B."/>
            <person name="Hartog M."/>
            <person name="Hontelez J."/>
            <person name="Verver J."/>
            <person name="Yang W.-C."/>
            <person name="Schijlen E."/>
            <person name="Repin R."/>
            <person name="Schilthuizen M."/>
            <person name="Schranz E."/>
            <person name="Heidstra R."/>
            <person name="Miyata K."/>
            <person name="Fedorova E."/>
            <person name="Kohlen W."/>
            <person name="Bisseling T."/>
            <person name="Smit S."/>
            <person name="Geurts R."/>
        </authorList>
    </citation>
    <scope>NUCLEOTIDE SEQUENCE [LARGE SCALE GENOMIC DNA]</scope>
    <source>
        <strain evidence="4">cv. RG33-2</strain>
    </source>
</reference>